<dbReference type="SUPFAM" id="SSF51120">
    <property type="entry name" value="beta-Roll"/>
    <property type="match status" value="2"/>
</dbReference>
<dbReference type="Proteomes" id="UP001556653">
    <property type="component" value="Unassembled WGS sequence"/>
</dbReference>
<gene>
    <name evidence="6" type="ORF">V6X64_04555</name>
</gene>
<dbReference type="Pfam" id="PF14252">
    <property type="entry name" value="DUF4347"/>
    <property type="match status" value="1"/>
</dbReference>
<comment type="subcellular location">
    <subcellularLocation>
        <location evidence="1">Secreted</location>
    </subcellularLocation>
</comment>
<feature type="non-terminal residue" evidence="6">
    <location>
        <position position="525"/>
    </location>
</feature>
<evidence type="ECO:0000256" key="4">
    <source>
        <dbReference type="SAM" id="MobiDB-lite"/>
    </source>
</evidence>
<reference evidence="6 7" key="1">
    <citation type="submission" date="2024-02" db="EMBL/GenBank/DDBJ databases">
        <title>New especies of Spiribacter isolated from saline water.</title>
        <authorList>
            <person name="Leon M.J."/>
            <person name="De La Haba R."/>
            <person name="Sanchez-Porro C."/>
            <person name="Ventosa A."/>
        </authorList>
    </citation>
    <scope>NUCLEOTIDE SEQUENCE [LARGE SCALE GENOMIC DNA]</scope>
    <source>
        <strain evidence="7">ag22IC4-227</strain>
    </source>
</reference>
<dbReference type="InterPro" id="IPR018511">
    <property type="entry name" value="Hemolysin-typ_Ca-bd_CS"/>
</dbReference>
<keyword evidence="3" id="KW-0106">Calcium</keyword>
<evidence type="ECO:0000313" key="6">
    <source>
        <dbReference type="EMBL" id="MEX0386271.1"/>
    </source>
</evidence>
<comment type="caution">
    <text evidence="6">The sequence shown here is derived from an EMBL/GenBank/DDBJ whole genome shotgun (WGS) entry which is preliminary data.</text>
</comment>
<evidence type="ECO:0000256" key="3">
    <source>
        <dbReference type="ARBA" id="ARBA00022837"/>
    </source>
</evidence>
<dbReference type="Gene3D" id="2.150.10.10">
    <property type="entry name" value="Serralysin-like metalloprotease, C-terminal"/>
    <property type="match status" value="2"/>
</dbReference>
<dbReference type="PRINTS" id="PR00313">
    <property type="entry name" value="CABNDNGRPT"/>
</dbReference>
<dbReference type="PANTHER" id="PTHR38340">
    <property type="entry name" value="S-LAYER PROTEIN"/>
    <property type="match status" value="1"/>
</dbReference>
<dbReference type="PROSITE" id="PS00330">
    <property type="entry name" value="HEMOLYSIN_CALCIUM"/>
    <property type="match status" value="3"/>
</dbReference>
<keyword evidence="7" id="KW-1185">Reference proteome</keyword>
<keyword evidence="2" id="KW-0964">Secreted</keyword>
<dbReference type="RefSeq" id="WP_367966747.1">
    <property type="nucleotide sequence ID" value="NZ_JBAKFJ010000001.1"/>
</dbReference>
<sequence length="525" mass="52409">MDSSDKYEALVIDASVEEMDTLLAGLSSSVRAPRLVARDDDPAQSIRHFLDDPSVTSLHVLGHGRPGGVRIGSRWLTAEDFRVGADTAAARPEPLEIYFWSCHTGADAAGRTFMQNIAEHSMANVFASTDLTGDKDQGGNWELNASATPRAAVPFSQEARDAFGVVLATVELNGSSSETERTVTSVNGSAVALADPQAALITTSASQITSLEVSFDNSSVNSNEQLNIAGSINESIALDVSASSNNTLGEGAKGTYAYDVSVDSGANTTKVTFQLSGGGALSVEQAEEILSALQYEDTGSSNNGRVFTIKANTLGETDTGATATVAAATDSDDSISGAAGDDLLAGGAGSDTLTGGAGDDTFQFADGAALSGDTSVSGGAGEDTIVFTSAATDIDDADFSGVSDVEAITLADGTNTVTLGANASGSGIDSITGGTGADNITGSSAAETIAGGDSGDTITGGAGSDTLTGGAGDDTFQFADGAALSGDTSVSGGAGEDTIVFTSAATDIDDADFSGVSDVEAITLA</sequence>
<evidence type="ECO:0000313" key="7">
    <source>
        <dbReference type="Proteomes" id="UP001556653"/>
    </source>
</evidence>
<dbReference type="InterPro" id="IPR011049">
    <property type="entry name" value="Serralysin-like_metalloprot_C"/>
</dbReference>
<dbReference type="PANTHER" id="PTHR38340:SF1">
    <property type="entry name" value="S-LAYER PROTEIN"/>
    <property type="match status" value="1"/>
</dbReference>
<dbReference type="InterPro" id="IPR050557">
    <property type="entry name" value="RTX_toxin/Mannuronan_C5-epim"/>
</dbReference>
<accession>A0ABV3S811</accession>
<evidence type="ECO:0000256" key="1">
    <source>
        <dbReference type="ARBA" id="ARBA00004613"/>
    </source>
</evidence>
<feature type="compositionally biased region" description="Gly residues" evidence="4">
    <location>
        <begin position="452"/>
        <end position="463"/>
    </location>
</feature>
<feature type="domain" description="DUF4347" evidence="5">
    <location>
        <begin position="10"/>
        <end position="167"/>
    </location>
</feature>
<proteinExistence type="predicted"/>
<dbReference type="EMBL" id="JBAKFJ010000001">
    <property type="protein sequence ID" value="MEX0386271.1"/>
    <property type="molecule type" value="Genomic_DNA"/>
</dbReference>
<feature type="region of interest" description="Disordered" evidence="4">
    <location>
        <begin position="444"/>
        <end position="466"/>
    </location>
</feature>
<dbReference type="InterPro" id="IPR025592">
    <property type="entry name" value="DUF4347"/>
</dbReference>
<organism evidence="6 7">
    <name type="scientific">Spiribacter onubensis</name>
    <dbReference type="NCBI Taxonomy" id="3122420"/>
    <lineage>
        <taxon>Bacteria</taxon>
        <taxon>Pseudomonadati</taxon>
        <taxon>Pseudomonadota</taxon>
        <taxon>Gammaproteobacteria</taxon>
        <taxon>Chromatiales</taxon>
        <taxon>Ectothiorhodospiraceae</taxon>
        <taxon>Spiribacter</taxon>
    </lineage>
</organism>
<name>A0ABV3S811_9GAMM</name>
<dbReference type="InterPro" id="IPR001343">
    <property type="entry name" value="Hemolysn_Ca-bd"/>
</dbReference>
<evidence type="ECO:0000259" key="5">
    <source>
        <dbReference type="Pfam" id="PF14252"/>
    </source>
</evidence>
<evidence type="ECO:0000256" key="2">
    <source>
        <dbReference type="ARBA" id="ARBA00022525"/>
    </source>
</evidence>
<protein>
    <submittedName>
        <fullName evidence="6">DUF4347 domain-containing protein</fullName>
    </submittedName>
</protein>
<dbReference type="Pfam" id="PF00353">
    <property type="entry name" value="HemolysinCabind"/>
    <property type="match status" value="2"/>
</dbReference>